<dbReference type="Proteomes" id="UP000565521">
    <property type="component" value="Unassembled WGS sequence"/>
</dbReference>
<evidence type="ECO:0000313" key="4">
    <source>
        <dbReference type="Proteomes" id="UP000565521"/>
    </source>
</evidence>
<feature type="domain" description="Tail specific protease" evidence="2">
    <location>
        <begin position="494"/>
        <end position="567"/>
    </location>
</feature>
<dbReference type="Gene3D" id="3.90.226.10">
    <property type="entry name" value="2-enoyl-CoA Hydratase, Chain A, domain 1"/>
    <property type="match status" value="1"/>
</dbReference>
<comment type="caution">
    <text evidence="3">The sequence shown here is derived from an EMBL/GenBank/DDBJ whole genome shotgun (WGS) entry which is preliminary data.</text>
</comment>
<name>A0A7Y7PPQ9_9BACT</name>
<sequence>MAVFLPLLLLALSRPTPSAPPDTLTARETRNLTALAKAVGDLKYFYPNRHTARVRWETVLTHAIPAVRRARTDQALAATLNSLLRSLASEAVFTISLATPASVVPADPATVTVGHFWEHHGLGLDKAGMGLVKGLMRLSGLRYESRIRTISVAEVAASFPAGQQHYTEHLTDSLHLTLPLVLTEAQHRQRLRYRPGRRLRRLRADTQEQRLATTMLTWNVIRHFYPYRTVLDSARWANALTEALPRAARATTETELVNATRRMLAHLPDRHINFVPNTRTGLHISPPPYALQLELADSAVVVRQIPAQLRPLVAPGAVLTHLNGKITGQLLGSLRLTIPATSPAVARQLAAQELIPIMGAEYRAVDFTFQDSADQSRTHRWTFRQLRGSNYHQLPPVRELAGGLVYLDAARLRYRDFQRALPQLQAARGLVIDLRRRPHYELLRILPHFSTKPLRSISTATPLLHQPNFNHAIFRFRNSAPELPQLPLLAMTKVFLTGPNTYSYSETVATTVRNNHLGPLLGQPTGGTNGEMNFATIGRTYKLSFTGRRVRPTGETYQGRGLAPDMLVTPTRQQLAREQDAALERAVQWLLSKR</sequence>
<evidence type="ECO:0000259" key="2">
    <source>
        <dbReference type="Pfam" id="PF03572"/>
    </source>
</evidence>
<evidence type="ECO:0000313" key="3">
    <source>
        <dbReference type="EMBL" id="NVO31746.1"/>
    </source>
</evidence>
<dbReference type="GO" id="GO:0008236">
    <property type="term" value="F:serine-type peptidase activity"/>
    <property type="evidence" value="ECO:0007669"/>
    <property type="project" value="InterPro"/>
</dbReference>
<organism evidence="3 4">
    <name type="scientific">Hymenobacter lapidiphilus</name>
    <dbReference type="NCBI Taxonomy" id="2608003"/>
    <lineage>
        <taxon>Bacteria</taxon>
        <taxon>Pseudomonadati</taxon>
        <taxon>Bacteroidota</taxon>
        <taxon>Cytophagia</taxon>
        <taxon>Cytophagales</taxon>
        <taxon>Hymenobacteraceae</taxon>
        <taxon>Hymenobacter</taxon>
    </lineage>
</organism>
<dbReference type="RefSeq" id="WP_176908646.1">
    <property type="nucleotide sequence ID" value="NZ_JABKAU010000018.1"/>
</dbReference>
<dbReference type="SUPFAM" id="SSF52096">
    <property type="entry name" value="ClpP/crotonase"/>
    <property type="match status" value="1"/>
</dbReference>
<dbReference type="Pfam" id="PF03572">
    <property type="entry name" value="Peptidase_S41"/>
    <property type="match status" value="1"/>
</dbReference>
<protein>
    <recommendedName>
        <fullName evidence="2">Tail specific protease domain-containing protein</fullName>
    </recommendedName>
</protein>
<gene>
    <name evidence="3" type="ORF">HW554_11040</name>
</gene>
<keyword evidence="4" id="KW-1185">Reference proteome</keyword>
<dbReference type="GO" id="GO:0006508">
    <property type="term" value="P:proteolysis"/>
    <property type="evidence" value="ECO:0007669"/>
    <property type="project" value="InterPro"/>
</dbReference>
<feature type="signal peptide" evidence="1">
    <location>
        <begin position="1"/>
        <end position="18"/>
    </location>
</feature>
<keyword evidence="1" id="KW-0732">Signal</keyword>
<proteinExistence type="predicted"/>
<feature type="chain" id="PRO_5031404601" description="Tail specific protease domain-containing protein" evidence="1">
    <location>
        <begin position="19"/>
        <end position="594"/>
    </location>
</feature>
<dbReference type="Gene3D" id="3.30.750.44">
    <property type="match status" value="1"/>
</dbReference>
<accession>A0A7Y7PPQ9</accession>
<dbReference type="InterPro" id="IPR029045">
    <property type="entry name" value="ClpP/crotonase-like_dom_sf"/>
</dbReference>
<reference evidence="3 4" key="1">
    <citation type="submission" date="2020-05" db="EMBL/GenBank/DDBJ databases">
        <title>Hymenobacter terrestris sp. nov. and Hymenobacter lapidiphilus sp. nov., isolated from regoliths in Antarctica.</title>
        <authorList>
            <person name="Sedlacek I."/>
            <person name="Pantucek R."/>
            <person name="Zeman M."/>
            <person name="Holochova P."/>
            <person name="Kralova S."/>
            <person name="Stankova E."/>
            <person name="Sedo O."/>
            <person name="Micenkova L."/>
            <person name="Svec P."/>
            <person name="Gupta V."/>
            <person name="Sood U."/>
            <person name="Korpole U.S."/>
            <person name="Lal R."/>
        </authorList>
    </citation>
    <scope>NUCLEOTIDE SEQUENCE [LARGE SCALE GENOMIC DNA]</scope>
    <source>
        <strain evidence="3 4">P5342</strain>
    </source>
</reference>
<dbReference type="EMBL" id="JABKAU010000018">
    <property type="protein sequence ID" value="NVO31746.1"/>
    <property type="molecule type" value="Genomic_DNA"/>
</dbReference>
<dbReference type="AlphaFoldDB" id="A0A7Y7PPQ9"/>
<evidence type="ECO:0000256" key="1">
    <source>
        <dbReference type="SAM" id="SignalP"/>
    </source>
</evidence>
<dbReference type="InterPro" id="IPR005151">
    <property type="entry name" value="Tail-specific_protease"/>
</dbReference>